<evidence type="ECO:0000256" key="5">
    <source>
        <dbReference type="ARBA" id="ARBA00011558"/>
    </source>
</evidence>
<dbReference type="InterPro" id="IPR014312">
    <property type="entry name" value="Succ_DH_anchor"/>
</dbReference>
<keyword evidence="7" id="KW-0813">Transport</keyword>
<evidence type="ECO:0000256" key="11">
    <source>
        <dbReference type="ARBA" id="ARBA00022617"/>
    </source>
</evidence>
<dbReference type="Gene3D" id="1.20.1300.10">
    <property type="entry name" value="Fumarate reductase/succinate dehydrogenase, transmembrane subunit"/>
    <property type="match status" value="1"/>
</dbReference>
<evidence type="ECO:0000256" key="18">
    <source>
        <dbReference type="SAM" id="Phobius"/>
    </source>
</evidence>
<keyword evidence="11" id="KW-0349">Heme</keyword>
<feature type="transmembrane region" description="Helical" evidence="18">
    <location>
        <begin position="28"/>
        <end position="47"/>
    </location>
</feature>
<evidence type="ECO:0000256" key="1">
    <source>
        <dbReference type="ARBA" id="ARBA00001971"/>
    </source>
</evidence>
<dbReference type="InterPro" id="IPR034804">
    <property type="entry name" value="SQR/QFR_C/D"/>
</dbReference>
<dbReference type="AlphaFoldDB" id="A0A369Q5F9"/>
<comment type="function">
    <text evidence="2">Membrane-anchoring subunit of succinate dehydrogenase (SDH).</text>
</comment>
<dbReference type="EMBL" id="QBKA01000002">
    <property type="protein sequence ID" value="RDC60131.1"/>
    <property type="molecule type" value="Genomic_DNA"/>
</dbReference>
<keyword evidence="20" id="KW-1185">Reference proteome</keyword>
<keyword evidence="15 18" id="KW-1133">Transmembrane helix</keyword>
<evidence type="ECO:0000256" key="14">
    <source>
        <dbReference type="ARBA" id="ARBA00022982"/>
    </source>
</evidence>
<dbReference type="GO" id="GO:0017004">
    <property type="term" value="P:cytochrome complex assembly"/>
    <property type="evidence" value="ECO:0007669"/>
    <property type="project" value="TreeGrafter"/>
</dbReference>
<sequence length="127" mass="13583">MGDGTSIGRVRGLGSSHDGAHHWLLQRFTAIGNLLLVLWFVVSIVLLPDMGYETVTKWLGAPLPAVAMALLIVSTFWHAKLGLTVLTEDYVHTPGNKFSVLVLLNLATIGGAAFSVFCIARLALVGN</sequence>
<dbReference type="UniPathway" id="UPA00223"/>
<dbReference type="Proteomes" id="UP000253727">
    <property type="component" value="Unassembled WGS sequence"/>
</dbReference>
<evidence type="ECO:0000256" key="9">
    <source>
        <dbReference type="ARBA" id="ARBA00022519"/>
    </source>
</evidence>
<keyword evidence="14" id="KW-0249">Electron transport</keyword>
<evidence type="ECO:0000256" key="10">
    <source>
        <dbReference type="ARBA" id="ARBA00022532"/>
    </source>
</evidence>
<dbReference type="CDD" id="cd03495">
    <property type="entry name" value="SQR_TypeC_SdhD_like"/>
    <property type="match status" value="1"/>
</dbReference>
<dbReference type="RefSeq" id="WP_115366355.1">
    <property type="nucleotide sequence ID" value="NZ_QBKA01000002.1"/>
</dbReference>
<protein>
    <recommendedName>
        <fullName evidence="6">Succinate dehydrogenase hydrophobic membrane anchor subunit</fullName>
    </recommendedName>
</protein>
<evidence type="ECO:0000256" key="17">
    <source>
        <dbReference type="ARBA" id="ARBA00023136"/>
    </source>
</evidence>
<keyword evidence="8" id="KW-1003">Cell membrane</keyword>
<feature type="transmembrane region" description="Helical" evidence="18">
    <location>
        <begin position="98"/>
        <end position="124"/>
    </location>
</feature>
<keyword evidence="9" id="KW-0997">Cell inner membrane</keyword>
<evidence type="ECO:0000256" key="13">
    <source>
        <dbReference type="ARBA" id="ARBA00022723"/>
    </source>
</evidence>
<accession>A0A369Q5F9</accession>
<evidence type="ECO:0000313" key="19">
    <source>
        <dbReference type="EMBL" id="RDC60131.1"/>
    </source>
</evidence>
<dbReference type="PANTHER" id="PTHR38689:SF1">
    <property type="entry name" value="SUCCINATE DEHYDROGENASE HYDROPHOBIC MEMBRANE ANCHOR SUBUNIT"/>
    <property type="match status" value="1"/>
</dbReference>
<dbReference type="GO" id="GO:0009055">
    <property type="term" value="F:electron transfer activity"/>
    <property type="evidence" value="ECO:0007669"/>
    <property type="project" value="TreeGrafter"/>
</dbReference>
<name>A0A369Q5F9_9SPHN</name>
<comment type="pathway">
    <text evidence="4">Carbohydrate metabolism; tricarboxylic acid cycle.</text>
</comment>
<evidence type="ECO:0000256" key="12">
    <source>
        <dbReference type="ARBA" id="ARBA00022692"/>
    </source>
</evidence>
<keyword evidence="17 18" id="KW-0472">Membrane</keyword>
<evidence type="ECO:0000256" key="16">
    <source>
        <dbReference type="ARBA" id="ARBA00023004"/>
    </source>
</evidence>
<keyword evidence="10" id="KW-0816">Tricarboxylic acid cycle</keyword>
<evidence type="ECO:0000256" key="6">
    <source>
        <dbReference type="ARBA" id="ARBA00019425"/>
    </source>
</evidence>
<dbReference type="GO" id="GO:0020037">
    <property type="term" value="F:heme binding"/>
    <property type="evidence" value="ECO:0007669"/>
    <property type="project" value="InterPro"/>
</dbReference>
<dbReference type="Pfam" id="PF01127">
    <property type="entry name" value="Sdh_cyt"/>
    <property type="match status" value="1"/>
</dbReference>
<comment type="subcellular location">
    <subcellularLocation>
        <location evidence="3">Cell inner membrane</location>
        <topology evidence="3">Multi-pass membrane protein</topology>
    </subcellularLocation>
</comment>
<dbReference type="InterPro" id="IPR000701">
    <property type="entry name" value="SuccDH_FuR_B_TM-su"/>
</dbReference>
<keyword evidence="13" id="KW-0479">Metal-binding</keyword>
<evidence type="ECO:0000313" key="20">
    <source>
        <dbReference type="Proteomes" id="UP000253727"/>
    </source>
</evidence>
<dbReference type="PANTHER" id="PTHR38689">
    <property type="entry name" value="SUCCINATE DEHYDROGENASE HYDROPHOBIC MEMBRANE ANCHOR SUBUNIT"/>
    <property type="match status" value="1"/>
</dbReference>
<feature type="transmembrane region" description="Helical" evidence="18">
    <location>
        <begin position="59"/>
        <end position="78"/>
    </location>
</feature>
<evidence type="ECO:0000256" key="4">
    <source>
        <dbReference type="ARBA" id="ARBA00005163"/>
    </source>
</evidence>
<reference evidence="19 20" key="1">
    <citation type="submission" date="2018-04" db="EMBL/GenBank/DDBJ databases">
        <title>Altererythrobacter sp. HME9302 genome sequencing and assembly.</title>
        <authorList>
            <person name="Kang H."/>
            <person name="Kim H."/>
            <person name="Joh K."/>
        </authorList>
    </citation>
    <scope>NUCLEOTIDE SEQUENCE [LARGE SCALE GENOMIC DNA]</scope>
    <source>
        <strain evidence="19 20">HME9302</strain>
    </source>
</reference>
<dbReference type="OrthoDB" id="9809280at2"/>
<comment type="subunit">
    <text evidence="5">Part of an enzyme complex containing four subunits: a flavoprotein, an iron-sulfur protein, plus two membrane-anchoring proteins, SdhC and SdhD.</text>
</comment>
<keyword evidence="16" id="KW-0408">Iron</keyword>
<comment type="cofactor">
    <cofactor evidence="1">
        <name>heme</name>
        <dbReference type="ChEBI" id="CHEBI:30413"/>
    </cofactor>
</comment>
<gene>
    <name evidence="19" type="ORF">HME9302_01330</name>
</gene>
<evidence type="ECO:0000256" key="15">
    <source>
        <dbReference type="ARBA" id="ARBA00022989"/>
    </source>
</evidence>
<evidence type="ECO:0000256" key="3">
    <source>
        <dbReference type="ARBA" id="ARBA00004429"/>
    </source>
</evidence>
<evidence type="ECO:0000256" key="7">
    <source>
        <dbReference type="ARBA" id="ARBA00022448"/>
    </source>
</evidence>
<proteinExistence type="predicted"/>
<dbReference type="SUPFAM" id="SSF81343">
    <property type="entry name" value="Fumarate reductase respiratory complex transmembrane subunits"/>
    <property type="match status" value="1"/>
</dbReference>
<keyword evidence="12 18" id="KW-0812">Transmembrane</keyword>
<dbReference type="GO" id="GO:0005886">
    <property type="term" value="C:plasma membrane"/>
    <property type="evidence" value="ECO:0007669"/>
    <property type="project" value="UniProtKB-SubCell"/>
</dbReference>
<dbReference type="GO" id="GO:0046872">
    <property type="term" value="F:metal ion binding"/>
    <property type="evidence" value="ECO:0007669"/>
    <property type="project" value="UniProtKB-KW"/>
</dbReference>
<comment type="caution">
    <text evidence="19">The sequence shown here is derived from an EMBL/GenBank/DDBJ whole genome shotgun (WGS) entry which is preliminary data.</text>
</comment>
<organism evidence="19 20">
    <name type="scientific">Alteripontixanthobacter maritimus</name>
    <dbReference type="NCBI Taxonomy" id="2161824"/>
    <lineage>
        <taxon>Bacteria</taxon>
        <taxon>Pseudomonadati</taxon>
        <taxon>Pseudomonadota</taxon>
        <taxon>Alphaproteobacteria</taxon>
        <taxon>Sphingomonadales</taxon>
        <taxon>Erythrobacteraceae</taxon>
        <taxon>Alteripontixanthobacter</taxon>
    </lineage>
</organism>
<dbReference type="NCBIfam" id="TIGR02968">
    <property type="entry name" value="succ_dehyd_anc"/>
    <property type="match status" value="1"/>
</dbReference>
<dbReference type="GO" id="GO:0006099">
    <property type="term" value="P:tricarboxylic acid cycle"/>
    <property type="evidence" value="ECO:0007669"/>
    <property type="project" value="UniProtKB-UniPathway"/>
</dbReference>
<evidence type="ECO:0000256" key="8">
    <source>
        <dbReference type="ARBA" id="ARBA00022475"/>
    </source>
</evidence>
<evidence type="ECO:0000256" key="2">
    <source>
        <dbReference type="ARBA" id="ARBA00004050"/>
    </source>
</evidence>